<dbReference type="Pfam" id="PF13646">
    <property type="entry name" value="HEAT_2"/>
    <property type="match status" value="1"/>
</dbReference>
<dbReference type="RefSeq" id="WP_070395574.1">
    <property type="nucleotide sequence ID" value="NZ_CP017599.1"/>
</dbReference>
<organism evidence="3 4">
    <name type="scientific">Moorena producens PAL-8-15-08-1</name>
    <dbReference type="NCBI Taxonomy" id="1458985"/>
    <lineage>
        <taxon>Bacteria</taxon>
        <taxon>Bacillati</taxon>
        <taxon>Cyanobacteriota</taxon>
        <taxon>Cyanophyceae</taxon>
        <taxon>Coleofasciculales</taxon>
        <taxon>Coleofasciculaceae</taxon>
        <taxon>Moorena</taxon>
    </lineage>
</organism>
<proteinExistence type="predicted"/>
<keyword evidence="1" id="KW-0042">Antenna complex</keyword>
<dbReference type="AlphaFoldDB" id="A0A1D8U027"/>
<dbReference type="GO" id="GO:0030089">
    <property type="term" value="C:phycobilisome"/>
    <property type="evidence" value="ECO:0007669"/>
    <property type="project" value="UniProtKB-KW"/>
</dbReference>
<dbReference type="InterPro" id="IPR011989">
    <property type="entry name" value="ARM-like"/>
</dbReference>
<protein>
    <submittedName>
        <fullName evidence="3">Phycobilisome maturation protein</fullName>
    </submittedName>
</protein>
<evidence type="ECO:0000256" key="2">
    <source>
        <dbReference type="ARBA" id="ARBA00022738"/>
    </source>
</evidence>
<evidence type="ECO:0000256" key="1">
    <source>
        <dbReference type="ARBA" id="ARBA00022549"/>
    </source>
</evidence>
<dbReference type="OrthoDB" id="428465at2"/>
<accession>A0A1D8U027</accession>
<dbReference type="SUPFAM" id="SSF48371">
    <property type="entry name" value="ARM repeat"/>
    <property type="match status" value="1"/>
</dbReference>
<dbReference type="Proteomes" id="UP000177870">
    <property type="component" value="Chromosome"/>
</dbReference>
<evidence type="ECO:0000313" key="4">
    <source>
        <dbReference type="Proteomes" id="UP000177870"/>
    </source>
</evidence>
<evidence type="ECO:0000313" key="3">
    <source>
        <dbReference type="EMBL" id="AOX03185.1"/>
    </source>
</evidence>
<keyword evidence="2" id="KW-0605">Phycobilisome</keyword>
<gene>
    <name evidence="3" type="ORF">BJP34_30445</name>
</gene>
<dbReference type="EMBL" id="CP017599">
    <property type="protein sequence ID" value="AOX03185.1"/>
    <property type="molecule type" value="Genomic_DNA"/>
</dbReference>
<dbReference type="Gene3D" id="1.25.10.10">
    <property type="entry name" value="Leucine-rich Repeat Variant"/>
    <property type="match status" value="1"/>
</dbReference>
<name>A0A1D8U027_9CYAN</name>
<reference evidence="4" key="1">
    <citation type="submission" date="2016-10" db="EMBL/GenBank/DDBJ databases">
        <title>Comparative genomics uncovers the prolific and rare metabolic potential of the cyanobacterial genus Moorea.</title>
        <authorList>
            <person name="Leao T."/>
            <person name="Castelao G."/>
            <person name="Korobeynikov A."/>
            <person name="Monroe E.A."/>
            <person name="Podell S."/>
            <person name="Glukhov E."/>
            <person name="Allen E."/>
            <person name="Gerwick W.H."/>
            <person name="Gerwick L."/>
        </authorList>
    </citation>
    <scope>NUCLEOTIDE SEQUENCE [LARGE SCALE GENOMIC DNA]</scope>
    <source>
        <strain evidence="4">PAL-8-15-08-1</strain>
    </source>
</reference>
<dbReference type="KEGG" id="mpro:BJP34_30445"/>
<dbReference type="InterPro" id="IPR016024">
    <property type="entry name" value="ARM-type_fold"/>
</dbReference>
<sequence length="212" mass="22859">MTNTTQGQELIRAVKEADSAYSLVKAVRILANAHIEAAIPTLIAVFSYNNPGAAELAAGGIVRFGKTAVAQLLNLIDDYNYGGRAWAIRALSGIGDPRAFDTLIEAAETDFSMSVRRAATKGLGSLDWEDMPKDKIPAAQEQAFKTLLLTCQDTEWVVRYSSVVGLQGLATAVVVTYPDLAETIKTHLAQMFKTETDVTVGTRIQLAIQQLA</sequence>
<dbReference type="STRING" id="1458985.BJP34_30445"/>